<gene>
    <name evidence="8" type="ORF">TKK_018513</name>
</gene>
<name>A0ABD2VZC3_9HYME</name>
<keyword evidence="3" id="KW-0964">Secreted</keyword>
<dbReference type="GO" id="GO:0005576">
    <property type="term" value="C:extracellular region"/>
    <property type="evidence" value="ECO:0007669"/>
    <property type="project" value="UniProtKB-SubCell"/>
</dbReference>
<dbReference type="AlphaFoldDB" id="A0ABD2VZC3"/>
<keyword evidence="4" id="KW-0372">Hormone</keyword>
<keyword evidence="5 7" id="KW-0732">Signal</keyword>
<dbReference type="Pfam" id="PF06377">
    <property type="entry name" value="Adipokin_hormo"/>
    <property type="match status" value="1"/>
</dbReference>
<evidence type="ECO:0000313" key="8">
    <source>
        <dbReference type="EMBL" id="KAL3385998.1"/>
    </source>
</evidence>
<dbReference type="GO" id="GO:0007218">
    <property type="term" value="P:neuropeptide signaling pathway"/>
    <property type="evidence" value="ECO:0007669"/>
    <property type="project" value="UniProtKB-KW"/>
</dbReference>
<keyword evidence="6" id="KW-0527">Neuropeptide</keyword>
<evidence type="ECO:0000256" key="2">
    <source>
        <dbReference type="ARBA" id="ARBA00006145"/>
    </source>
</evidence>
<evidence type="ECO:0000256" key="6">
    <source>
        <dbReference type="ARBA" id="ARBA00023320"/>
    </source>
</evidence>
<comment type="caution">
    <text evidence="8">The sequence shown here is derived from an EMBL/GenBank/DDBJ whole genome shotgun (WGS) entry which is preliminary data.</text>
</comment>
<evidence type="ECO:0000256" key="4">
    <source>
        <dbReference type="ARBA" id="ARBA00022702"/>
    </source>
</evidence>
<evidence type="ECO:0008006" key="10">
    <source>
        <dbReference type="Google" id="ProtNLM"/>
    </source>
</evidence>
<dbReference type="EMBL" id="JBJJXI010000149">
    <property type="protein sequence ID" value="KAL3385998.1"/>
    <property type="molecule type" value="Genomic_DNA"/>
</dbReference>
<evidence type="ECO:0000256" key="5">
    <source>
        <dbReference type="ARBA" id="ARBA00022729"/>
    </source>
</evidence>
<evidence type="ECO:0000313" key="9">
    <source>
        <dbReference type="Proteomes" id="UP001627154"/>
    </source>
</evidence>
<evidence type="ECO:0000256" key="3">
    <source>
        <dbReference type="ARBA" id="ARBA00022525"/>
    </source>
</evidence>
<evidence type="ECO:0000256" key="7">
    <source>
        <dbReference type="SAM" id="SignalP"/>
    </source>
</evidence>
<comment type="subcellular location">
    <subcellularLocation>
        <location evidence="1">Secreted</location>
    </subcellularLocation>
</comment>
<sequence length="85" mass="9612">MSKHSRLVICFFFIVCLLQLSMSQVTLSRGWGPGAGKRAVSYDSDCQVNAKSLQLIFHLLMPEVKRLLGCDHQTMINYLQGLDRP</sequence>
<protein>
    <recommendedName>
        <fullName evidence="10">Adipokinetic hormone</fullName>
    </recommendedName>
</protein>
<dbReference type="GO" id="GO:0005179">
    <property type="term" value="F:hormone activity"/>
    <property type="evidence" value="ECO:0007669"/>
    <property type="project" value="UniProtKB-KW"/>
</dbReference>
<evidence type="ECO:0000256" key="1">
    <source>
        <dbReference type="ARBA" id="ARBA00004613"/>
    </source>
</evidence>
<feature type="chain" id="PRO_5044834151" description="Adipokinetic hormone" evidence="7">
    <location>
        <begin position="24"/>
        <end position="85"/>
    </location>
</feature>
<dbReference type="Proteomes" id="UP001627154">
    <property type="component" value="Unassembled WGS sequence"/>
</dbReference>
<keyword evidence="9" id="KW-1185">Reference proteome</keyword>
<dbReference type="InterPro" id="IPR010475">
    <property type="entry name" value="AKH/RPCH_hormone"/>
</dbReference>
<reference evidence="8 9" key="1">
    <citation type="journal article" date="2024" name="bioRxiv">
        <title>A reference genome for Trichogramma kaykai: A tiny desert-dwelling parasitoid wasp with competing sex-ratio distorters.</title>
        <authorList>
            <person name="Culotta J."/>
            <person name="Lindsey A.R."/>
        </authorList>
    </citation>
    <scope>NUCLEOTIDE SEQUENCE [LARGE SCALE GENOMIC DNA]</scope>
    <source>
        <strain evidence="8 9">KSX58</strain>
    </source>
</reference>
<proteinExistence type="inferred from homology"/>
<accession>A0ABD2VZC3</accession>
<organism evidence="8 9">
    <name type="scientific">Trichogramma kaykai</name>
    <dbReference type="NCBI Taxonomy" id="54128"/>
    <lineage>
        <taxon>Eukaryota</taxon>
        <taxon>Metazoa</taxon>
        <taxon>Ecdysozoa</taxon>
        <taxon>Arthropoda</taxon>
        <taxon>Hexapoda</taxon>
        <taxon>Insecta</taxon>
        <taxon>Pterygota</taxon>
        <taxon>Neoptera</taxon>
        <taxon>Endopterygota</taxon>
        <taxon>Hymenoptera</taxon>
        <taxon>Apocrita</taxon>
        <taxon>Proctotrupomorpha</taxon>
        <taxon>Chalcidoidea</taxon>
        <taxon>Trichogrammatidae</taxon>
        <taxon>Trichogramma</taxon>
    </lineage>
</organism>
<comment type="similarity">
    <text evidence="2">Belongs to the AKH/HRTH/RPCH family.</text>
</comment>
<feature type="signal peptide" evidence="7">
    <location>
        <begin position="1"/>
        <end position="23"/>
    </location>
</feature>